<sequence length="98" mass="10766">MESVDTSETARAPSGALVRRARAADASAVDEVRVAGWRMQAAPAAAPVLLWALRDDDAARAFYTRRGFAPDGAERDTERAGLARPREIRYRRPGRGER</sequence>
<feature type="region of interest" description="Disordered" evidence="1">
    <location>
        <begin position="68"/>
        <end position="98"/>
    </location>
</feature>
<evidence type="ECO:0008006" key="4">
    <source>
        <dbReference type="Google" id="ProtNLM"/>
    </source>
</evidence>
<protein>
    <recommendedName>
        <fullName evidence="4">N-acetyltransferase domain-containing protein</fullName>
    </recommendedName>
</protein>
<dbReference type="Gene3D" id="3.40.630.30">
    <property type="match status" value="1"/>
</dbReference>
<accession>A0A0C2JBY2</accession>
<name>A0A0C2JBY2_9ACTN</name>
<organism evidence="2 3">
    <name type="scientific">Streptomonospora alba</name>
    <dbReference type="NCBI Taxonomy" id="183763"/>
    <lineage>
        <taxon>Bacteria</taxon>
        <taxon>Bacillati</taxon>
        <taxon>Actinomycetota</taxon>
        <taxon>Actinomycetes</taxon>
        <taxon>Streptosporangiales</taxon>
        <taxon>Nocardiopsidaceae</taxon>
        <taxon>Streptomonospora</taxon>
    </lineage>
</organism>
<dbReference type="Proteomes" id="UP000031675">
    <property type="component" value="Unassembled WGS sequence"/>
</dbReference>
<dbReference type="AlphaFoldDB" id="A0A0C2JBY2"/>
<feature type="compositionally biased region" description="Basic and acidic residues" evidence="1">
    <location>
        <begin position="72"/>
        <end position="98"/>
    </location>
</feature>
<dbReference type="EMBL" id="JROO01000063">
    <property type="protein sequence ID" value="KIH96490.1"/>
    <property type="molecule type" value="Genomic_DNA"/>
</dbReference>
<keyword evidence="3" id="KW-1185">Reference proteome</keyword>
<proteinExistence type="predicted"/>
<evidence type="ECO:0000313" key="2">
    <source>
        <dbReference type="EMBL" id="KIH96490.1"/>
    </source>
</evidence>
<evidence type="ECO:0000256" key="1">
    <source>
        <dbReference type="SAM" id="MobiDB-lite"/>
    </source>
</evidence>
<gene>
    <name evidence="2" type="ORF">LP52_24595</name>
</gene>
<reference evidence="3" key="1">
    <citation type="journal article" date="2015" name="Chem. Biol.">
        <title>Structure, bioactivity, and resistance mechanism of streptomonomicin, an unusual lasso Peptide from an understudied halophilic actinomycete.</title>
        <authorList>
            <person name="Metelev M."/>
            <person name="Tietz J.I."/>
            <person name="Melby J.O."/>
            <person name="Blair P.M."/>
            <person name="Zhu L."/>
            <person name="Livnat I."/>
            <person name="Severinov K."/>
            <person name="Mitchell D.A."/>
        </authorList>
    </citation>
    <scope>NUCLEOTIDE SEQUENCE [LARGE SCALE GENOMIC DNA]</scope>
    <source>
        <strain evidence="3">YIM 90003</strain>
    </source>
</reference>
<dbReference type="STRING" id="183763.LP52_24595"/>
<evidence type="ECO:0000313" key="3">
    <source>
        <dbReference type="Proteomes" id="UP000031675"/>
    </source>
</evidence>
<comment type="caution">
    <text evidence="2">The sequence shown here is derived from an EMBL/GenBank/DDBJ whole genome shotgun (WGS) entry which is preliminary data.</text>
</comment>